<dbReference type="CDD" id="cd10579">
    <property type="entry name" value="TNFRSF6"/>
    <property type="match status" value="1"/>
</dbReference>
<dbReference type="GO" id="GO:0005031">
    <property type="term" value="F:tumor necrosis factor receptor activity"/>
    <property type="evidence" value="ECO:0000318"/>
    <property type="project" value="GO_Central"/>
</dbReference>
<dbReference type="OrthoDB" id="8848202at2759"/>
<dbReference type="RefSeq" id="XP_070118511.1">
    <property type="nucleotide sequence ID" value="XM_070262410.1"/>
</dbReference>
<reference evidence="24" key="3">
    <citation type="submission" date="2025-09" db="UniProtKB">
        <authorList>
            <consortium name="Ensembl"/>
        </authorList>
    </citation>
    <scope>IDENTIFICATION</scope>
    <source>
        <strain evidence="24">Thoroughbred</strain>
    </source>
</reference>
<evidence type="ECO:0000256" key="9">
    <source>
        <dbReference type="ARBA" id="ARBA00022860"/>
    </source>
</evidence>
<keyword evidence="10 21" id="KW-1133">Transmembrane helix</keyword>
<gene>
    <name evidence="24" type="primary">FAS</name>
</gene>
<dbReference type="GO" id="GO:0009897">
    <property type="term" value="C:external side of plasma membrane"/>
    <property type="evidence" value="ECO:0000318"/>
    <property type="project" value="GO_Central"/>
</dbReference>
<dbReference type="PROSITE" id="PS50017">
    <property type="entry name" value="DEATH_DOMAIN"/>
    <property type="match status" value="1"/>
</dbReference>
<evidence type="ECO:0000256" key="19">
    <source>
        <dbReference type="ARBA" id="ARBA00032502"/>
    </source>
</evidence>
<evidence type="ECO:0000256" key="18">
    <source>
        <dbReference type="ARBA" id="ARBA00032338"/>
    </source>
</evidence>
<dbReference type="SMART" id="SM00005">
    <property type="entry name" value="DEATH"/>
    <property type="match status" value="1"/>
</dbReference>
<dbReference type="SUPFAM" id="SSF47986">
    <property type="entry name" value="DEATH domain"/>
    <property type="match status" value="1"/>
</dbReference>
<dbReference type="GO" id="GO:2001235">
    <property type="term" value="P:positive regulation of apoptotic signaling pathway"/>
    <property type="evidence" value="ECO:0007669"/>
    <property type="project" value="Ensembl"/>
</dbReference>
<evidence type="ECO:0000256" key="5">
    <source>
        <dbReference type="ARBA" id="ARBA00022692"/>
    </source>
</evidence>
<keyword evidence="7" id="KW-0732">Signal</keyword>
<dbReference type="PROSITE" id="PS50050">
    <property type="entry name" value="TNFR_NGFR_2"/>
    <property type="match status" value="2"/>
</dbReference>
<dbReference type="KEGG" id="ecb:100071639"/>
<feature type="transmembrane region" description="Helical" evidence="21">
    <location>
        <begin position="204"/>
        <end position="221"/>
    </location>
</feature>
<keyword evidence="5 21" id="KW-0812">Transmembrane</keyword>
<dbReference type="InterPro" id="IPR033998">
    <property type="entry name" value="TNFRSF6_death"/>
</dbReference>
<dbReference type="GO" id="GO:0006924">
    <property type="term" value="P:activation-induced cell death of T cells"/>
    <property type="evidence" value="ECO:0000318"/>
    <property type="project" value="GO_Central"/>
</dbReference>
<dbReference type="GO" id="GO:0071455">
    <property type="term" value="P:cellular response to hyperoxia"/>
    <property type="evidence" value="ECO:0007669"/>
    <property type="project" value="Ensembl"/>
</dbReference>
<dbReference type="SUPFAM" id="SSF57586">
    <property type="entry name" value="TNF receptor-like"/>
    <property type="match status" value="2"/>
</dbReference>
<keyword evidence="15" id="KW-0325">Glycoprotein</keyword>
<feature type="repeat" description="TNFR-Cys" evidence="20">
    <location>
        <begin position="115"/>
        <end position="158"/>
    </location>
</feature>
<evidence type="ECO:0000256" key="20">
    <source>
        <dbReference type="PROSITE-ProRule" id="PRU00206"/>
    </source>
</evidence>
<evidence type="ECO:0000256" key="3">
    <source>
        <dbReference type="ARBA" id="ARBA00015761"/>
    </source>
</evidence>
<dbReference type="GO" id="GO:0045121">
    <property type="term" value="C:membrane raft"/>
    <property type="evidence" value="ECO:0000318"/>
    <property type="project" value="GO_Central"/>
</dbReference>
<keyword evidence="4" id="KW-1003">Cell membrane</keyword>
<sequence length="365" mass="41069">MSVGLKRPWFDSEASISRHNSSDLFTSSSCSLHGTVHVQKMLTSIAGPLSKGDTAQVTAIDSEALKLSENVNGKKSECQEGQHGEACCQSCPPGTRRATDCDAEPAKRNITDCVPCSEGKDYTDKPHRSSKCRRCKICDEELGLEVEKNCTTTQDTKCRCKSNFFCSVPPCEHCDPCITCKHGIIENCTPTNDAKCREGSGSNLYWLFCLLFLLLIAVFLLKRYGLKRRCRNEEDDYRVCGDSNTEMEQRNLPDIDLSKYISSIAEQMELNQVKEFARKNGIEEAKIDEIENDNPNNTAEKKVQLLRCWYQRHGKKGAYDTLIKSLKKINLCVLAEKIQNIIQKDNASENENANFNNENETHNLV</sequence>
<keyword evidence="8" id="KW-0677">Repeat</keyword>
<feature type="domain" description="TNFR-Cys" evidence="23">
    <location>
        <begin position="159"/>
        <end position="196"/>
    </location>
</feature>
<dbReference type="GO" id="GO:0036337">
    <property type="term" value="P:Fas signaling pathway"/>
    <property type="evidence" value="ECO:0007669"/>
    <property type="project" value="Ensembl"/>
</dbReference>
<evidence type="ECO:0000256" key="10">
    <source>
        <dbReference type="ARBA" id="ARBA00022989"/>
    </source>
</evidence>
<dbReference type="InterPro" id="IPR001368">
    <property type="entry name" value="TNFR/NGFR_Cys_rich_reg"/>
</dbReference>
<dbReference type="Pfam" id="PF00531">
    <property type="entry name" value="Death"/>
    <property type="match status" value="1"/>
</dbReference>
<dbReference type="Gene3D" id="1.10.533.10">
    <property type="entry name" value="Death Domain, Fas"/>
    <property type="match status" value="1"/>
</dbReference>
<dbReference type="GO" id="GO:0097049">
    <property type="term" value="P:motor neuron apoptotic process"/>
    <property type="evidence" value="ECO:0000318"/>
    <property type="project" value="GO_Central"/>
</dbReference>
<evidence type="ECO:0000256" key="15">
    <source>
        <dbReference type="ARBA" id="ARBA00023180"/>
    </source>
</evidence>
<name>A0A9L0TB11_HORSE</name>
<dbReference type="GO" id="GO:0097527">
    <property type="term" value="P:necroptotic signaling pathway"/>
    <property type="evidence" value="ECO:0000318"/>
    <property type="project" value="GO_Central"/>
</dbReference>
<evidence type="ECO:0000256" key="2">
    <source>
        <dbReference type="ARBA" id="ARBA00004285"/>
    </source>
</evidence>
<evidence type="ECO:0000256" key="1">
    <source>
        <dbReference type="ARBA" id="ARBA00004251"/>
    </source>
</evidence>
<dbReference type="GO" id="GO:0071260">
    <property type="term" value="P:cellular response to mechanical stimulus"/>
    <property type="evidence" value="ECO:0007669"/>
    <property type="project" value="Ensembl"/>
</dbReference>
<dbReference type="SMART" id="SM00208">
    <property type="entry name" value="TNFR"/>
    <property type="match status" value="3"/>
</dbReference>
<keyword evidence="12" id="KW-0564">Palmitate</keyword>
<dbReference type="Pfam" id="PF00020">
    <property type="entry name" value="TNFR_c6"/>
    <property type="match status" value="1"/>
</dbReference>
<dbReference type="InterPro" id="IPR000488">
    <property type="entry name" value="Death_dom"/>
</dbReference>
<evidence type="ECO:0000259" key="23">
    <source>
        <dbReference type="PROSITE" id="PS50050"/>
    </source>
</evidence>
<evidence type="ECO:0000256" key="11">
    <source>
        <dbReference type="ARBA" id="ARBA00023136"/>
    </source>
</evidence>
<feature type="domain" description="Death" evidence="22">
    <location>
        <begin position="258"/>
        <end position="342"/>
    </location>
</feature>
<dbReference type="GeneTree" id="ENSGT00950000183126"/>
<dbReference type="GO" id="GO:0005829">
    <property type="term" value="C:cytosol"/>
    <property type="evidence" value="ECO:0007669"/>
    <property type="project" value="Ensembl"/>
</dbReference>
<dbReference type="GO" id="GO:0034198">
    <property type="term" value="P:cellular response to amino acid starvation"/>
    <property type="evidence" value="ECO:0007669"/>
    <property type="project" value="Ensembl"/>
</dbReference>
<dbReference type="GO" id="GO:0019900">
    <property type="term" value="F:kinase binding"/>
    <property type="evidence" value="ECO:0007669"/>
    <property type="project" value="Ensembl"/>
</dbReference>
<dbReference type="FunFam" id="2.10.50.10:FF:000004">
    <property type="entry name" value="Tumor necrosis factor receptor superfamily member 6"/>
    <property type="match status" value="1"/>
</dbReference>
<reference evidence="24 25" key="1">
    <citation type="journal article" date="2009" name="Science">
        <title>Genome sequence, comparative analysis, and population genetics of the domestic horse.</title>
        <authorList>
            <consortium name="Broad Institute Genome Sequencing Platform"/>
            <consortium name="Broad Institute Whole Genome Assembly Team"/>
            <person name="Wade C.M."/>
            <person name="Giulotto E."/>
            <person name="Sigurdsson S."/>
            <person name="Zoli M."/>
            <person name="Gnerre S."/>
            <person name="Imsland F."/>
            <person name="Lear T.L."/>
            <person name="Adelson D.L."/>
            <person name="Bailey E."/>
            <person name="Bellone R.R."/>
            <person name="Bloecker H."/>
            <person name="Distl O."/>
            <person name="Edgar R.C."/>
            <person name="Garber M."/>
            <person name="Leeb T."/>
            <person name="Mauceli E."/>
            <person name="MacLeod J.N."/>
            <person name="Penedo M.C.T."/>
            <person name="Raison J.M."/>
            <person name="Sharpe T."/>
            <person name="Vogel J."/>
            <person name="Andersson L."/>
            <person name="Antczak D.F."/>
            <person name="Biagi T."/>
            <person name="Binns M.M."/>
            <person name="Chowdhary B.P."/>
            <person name="Coleman S.J."/>
            <person name="Della Valle G."/>
            <person name="Fryc S."/>
            <person name="Guerin G."/>
            <person name="Hasegawa T."/>
            <person name="Hill E.W."/>
            <person name="Jurka J."/>
            <person name="Kiialainen A."/>
            <person name="Lindgren G."/>
            <person name="Liu J."/>
            <person name="Magnani E."/>
            <person name="Mickelson J.R."/>
            <person name="Murray J."/>
            <person name="Nergadze S.G."/>
            <person name="Onofrio R."/>
            <person name="Pedroni S."/>
            <person name="Piras M.F."/>
            <person name="Raudsepp T."/>
            <person name="Rocchi M."/>
            <person name="Roeed K.H."/>
            <person name="Ryder O.A."/>
            <person name="Searle S."/>
            <person name="Skow L."/>
            <person name="Swinburne J.E."/>
            <person name="Syvaenen A.C."/>
            <person name="Tozaki T."/>
            <person name="Valberg S.J."/>
            <person name="Vaudin M."/>
            <person name="White J.R."/>
            <person name="Zody M.C."/>
            <person name="Lander E.S."/>
            <person name="Lindblad-Toh K."/>
        </authorList>
    </citation>
    <scope>NUCLEOTIDE SEQUENCE [LARGE SCALE GENOMIC DNA]</scope>
    <source>
        <strain evidence="24 25">Thoroughbred</strain>
    </source>
</reference>
<evidence type="ECO:0000256" key="13">
    <source>
        <dbReference type="ARBA" id="ARBA00023157"/>
    </source>
</evidence>
<dbReference type="SMR" id="A0A9L0TB11"/>
<dbReference type="GO" id="GO:0031265">
    <property type="term" value="C:CD95 death-inducing signaling complex"/>
    <property type="evidence" value="ECO:0000318"/>
    <property type="project" value="GO_Central"/>
</dbReference>
<evidence type="ECO:0000256" key="6">
    <source>
        <dbReference type="ARBA" id="ARBA00022703"/>
    </source>
</evidence>
<dbReference type="GO" id="GO:0006955">
    <property type="term" value="P:immune response"/>
    <property type="evidence" value="ECO:0007669"/>
    <property type="project" value="InterPro"/>
</dbReference>
<accession>A0A9L0TB11</accession>
<keyword evidence="25" id="KW-1185">Reference proteome</keyword>
<keyword evidence="14" id="KW-0675">Receptor</keyword>
<dbReference type="InterPro" id="IPR033999">
    <property type="entry name" value="TNFRSF6_N"/>
</dbReference>
<feature type="repeat" description="TNFR-Cys" evidence="20">
    <location>
        <begin position="159"/>
        <end position="196"/>
    </location>
</feature>
<dbReference type="PRINTS" id="PR01680">
    <property type="entry name" value="TNFACTORR6"/>
</dbReference>
<dbReference type="GO" id="GO:0005516">
    <property type="term" value="F:calmodulin binding"/>
    <property type="evidence" value="ECO:0007669"/>
    <property type="project" value="UniProtKB-KW"/>
</dbReference>
<keyword evidence="6" id="KW-0053">Apoptosis</keyword>
<keyword evidence="16" id="KW-0449">Lipoprotein</keyword>
<dbReference type="GO" id="GO:0008625">
    <property type="term" value="P:extrinsic apoptotic signaling pathway via death domain receptors"/>
    <property type="evidence" value="ECO:0007669"/>
    <property type="project" value="Ensembl"/>
</dbReference>
<dbReference type="CDD" id="cd08316">
    <property type="entry name" value="Death_FAS_TNFRSF6"/>
    <property type="match status" value="1"/>
</dbReference>
<evidence type="ECO:0000313" key="25">
    <source>
        <dbReference type="Proteomes" id="UP000002281"/>
    </source>
</evidence>
<dbReference type="GO" id="GO:0043066">
    <property type="term" value="P:negative regulation of apoptotic process"/>
    <property type="evidence" value="ECO:0000318"/>
    <property type="project" value="GO_Central"/>
</dbReference>
<dbReference type="PANTHER" id="PTHR46874">
    <property type="entry name" value="TUMOR NECROSIS FACTOR RECEPTOR SUPERFAMILY MEMBER 6"/>
    <property type="match status" value="1"/>
</dbReference>
<reference evidence="24" key="2">
    <citation type="submission" date="2025-08" db="UniProtKB">
        <authorList>
            <consortium name="Ensembl"/>
        </authorList>
    </citation>
    <scope>IDENTIFICATION</scope>
    <source>
        <strain evidence="24">Thoroughbred</strain>
    </source>
</reference>
<dbReference type="CTD" id="355"/>
<evidence type="ECO:0000256" key="4">
    <source>
        <dbReference type="ARBA" id="ARBA00022475"/>
    </source>
</evidence>
<dbReference type="Ensembl" id="ENSECAT00000121510.1">
    <property type="protein sequence ID" value="ENSECAP00000083770.1"/>
    <property type="gene ID" value="ENSECAG00000013724.3"/>
</dbReference>
<dbReference type="GO" id="GO:0016604">
    <property type="term" value="C:nuclear body"/>
    <property type="evidence" value="ECO:0007669"/>
    <property type="project" value="Ensembl"/>
</dbReference>
<feature type="domain" description="TNFR-Cys" evidence="23">
    <location>
        <begin position="115"/>
        <end position="158"/>
    </location>
</feature>
<keyword evidence="13" id="KW-1015">Disulfide bond</keyword>
<dbReference type="Gene3D" id="2.10.50.10">
    <property type="entry name" value="Tumor Necrosis Factor Receptor, subunit A, domain 2"/>
    <property type="match status" value="2"/>
</dbReference>
<dbReference type="Proteomes" id="UP000002281">
    <property type="component" value="Chromosome 1"/>
</dbReference>
<comment type="caution">
    <text evidence="20">Lacks conserved residue(s) required for the propagation of feature annotation.</text>
</comment>
<dbReference type="InterPro" id="IPR011029">
    <property type="entry name" value="DEATH-like_dom_sf"/>
</dbReference>
<evidence type="ECO:0000259" key="22">
    <source>
        <dbReference type="PROSITE" id="PS50017"/>
    </source>
</evidence>
<dbReference type="GO" id="GO:0032872">
    <property type="term" value="P:regulation of stress-activated MAPK cascade"/>
    <property type="evidence" value="ECO:0000318"/>
    <property type="project" value="GO_Central"/>
</dbReference>
<dbReference type="RefSeq" id="XP_070118533.1">
    <property type="nucleotide sequence ID" value="XM_070262432.1"/>
</dbReference>
<dbReference type="GeneID" id="100071639"/>
<evidence type="ECO:0000256" key="21">
    <source>
        <dbReference type="SAM" id="Phobius"/>
    </source>
</evidence>
<protein>
    <recommendedName>
        <fullName evidence="3">Tumor necrosis factor receptor superfamily member 6</fullName>
    </recommendedName>
    <alternativeName>
        <fullName evidence="18">Apo-1 antigen</fullName>
    </alternativeName>
    <alternativeName>
        <fullName evidence="19">Apoptosis-mediating surface antigen FAS</fullName>
    </alternativeName>
    <alternativeName>
        <fullName evidence="17">FASLG receptor</fullName>
    </alternativeName>
</protein>
<evidence type="ECO:0000256" key="17">
    <source>
        <dbReference type="ARBA" id="ARBA00030181"/>
    </source>
</evidence>
<dbReference type="InterPro" id="IPR008063">
    <property type="entry name" value="Fas_rcpt"/>
</dbReference>
<organism evidence="24 25">
    <name type="scientific">Equus caballus</name>
    <name type="common">Horse</name>
    <dbReference type="NCBI Taxonomy" id="9796"/>
    <lineage>
        <taxon>Eukaryota</taxon>
        <taxon>Metazoa</taxon>
        <taxon>Chordata</taxon>
        <taxon>Craniata</taxon>
        <taxon>Vertebrata</taxon>
        <taxon>Euteleostomi</taxon>
        <taxon>Mammalia</taxon>
        <taxon>Eutheria</taxon>
        <taxon>Laurasiatheria</taxon>
        <taxon>Perissodactyla</taxon>
        <taxon>Equidae</taxon>
        <taxon>Equus</taxon>
    </lineage>
</organism>
<evidence type="ECO:0000256" key="7">
    <source>
        <dbReference type="ARBA" id="ARBA00022729"/>
    </source>
</evidence>
<dbReference type="OMA" id="RDTKCRC"/>
<dbReference type="RefSeq" id="XP_070118522.1">
    <property type="nucleotide sequence ID" value="XM_070262421.1"/>
</dbReference>
<dbReference type="GO" id="GO:1903428">
    <property type="term" value="P:positive regulation of reactive oxygen species biosynthetic process"/>
    <property type="evidence" value="ECO:0007669"/>
    <property type="project" value="Ensembl"/>
</dbReference>
<evidence type="ECO:0000256" key="14">
    <source>
        <dbReference type="ARBA" id="ARBA00023170"/>
    </source>
</evidence>
<evidence type="ECO:0000256" key="16">
    <source>
        <dbReference type="ARBA" id="ARBA00023288"/>
    </source>
</evidence>
<evidence type="ECO:0000313" key="24">
    <source>
        <dbReference type="Ensembl" id="ENSECAP00000083770.1"/>
    </source>
</evidence>
<proteinExistence type="predicted"/>
<evidence type="ECO:0000256" key="8">
    <source>
        <dbReference type="ARBA" id="ARBA00022737"/>
    </source>
</evidence>
<keyword evidence="11 21" id="KW-0472">Membrane</keyword>
<dbReference type="PANTHER" id="PTHR46874:SF1">
    <property type="entry name" value="TUMOR NECROSIS FACTOR RECEPTOR SUPERFAMILY MEMBER 6"/>
    <property type="match status" value="1"/>
</dbReference>
<dbReference type="AlphaFoldDB" id="A0A9L0TB11"/>
<evidence type="ECO:0000256" key="12">
    <source>
        <dbReference type="ARBA" id="ARBA00023139"/>
    </source>
</evidence>
<keyword evidence="9" id="KW-0112">Calmodulin-binding</keyword>
<comment type="subcellular location">
    <subcellularLocation>
        <location evidence="1">Cell membrane</location>
        <topology evidence="1">Single-pass type I membrane protein</topology>
    </subcellularLocation>
    <subcellularLocation>
        <location evidence="2">Membrane raft</location>
    </subcellularLocation>
</comment>
<dbReference type="GO" id="GO:0042802">
    <property type="term" value="F:identical protein binding"/>
    <property type="evidence" value="ECO:0007669"/>
    <property type="project" value="Ensembl"/>
</dbReference>